<name>A0A368GHP1_ANCCA</name>
<protein>
    <submittedName>
        <fullName evidence="2">Uncharacterized protein</fullName>
    </submittedName>
</protein>
<accession>A0A368GHP1</accession>
<feature type="compositionally biased region" description="Basic residues" evidence="1">
    <location>
        <begin position="7"/>
        <end position="21"/>
    </location>
</feature>
<feature type="compositionally biased region" description="Basic and acidic residues" evidence="1">
    <location>
        <begin position="23"/>
        <end position="40"/>
    </location>
</feature>
<reference evidence="2 3" key="1">
    <citation type="submission" date="2014-10" db="EMBL/GenBank/DDBJ databases">
        <title>Draft genome of the hookworm Ancylostoma caninum.</title>
        <authorList>
            <person name="Mitreva M."/>
        </authorList>
    </citation>
    <scope>NUCLEOTIDE SEQUENCE [LARGE SCALE GENOMIC DNA]</scope>
    <source>
        <strain evidence="2 3">Baltimore</strain>
    </source>
</reference>
<evidence type="ECO:0000313" key="3">
    <source>
        <dbReference type="Proteomes" id="UP000252519"/>
    </source>
</evidence>
<comment type="caution">
    <text evidence="2">The sequence shown here is derived from an EMBL/GenBank/DDBJ whole genome shotgun (WGS) entry which is preliminary data.</text>
</comment>
<evidence type="ECO:0000313" key="2">
    <source>
        <dbReference type="EMBL" id="RCN43894.1"/>
    </source>
</evidence>
<organism evidence="2 3">
    <name type="scientific">Ancylostoma caninum</name>
    <name type="common">Dog hookworm</name>
    <dbReference type="NCBI Taxonomy" id="29170"/>
    <lineage>
        <taxon>Eukaryota</taxon>
        <taxon>Metazoa</taxon>
        <taxon>Ecdysozoa</taxon>
        <taxon>Nematoda</taxon>
        <taxon>Chromadorea</taxon>
        <taxon>Rhabditida</taxon>
        <taxon>Rhabditina</taxon>
        <taxon>Rhabditomorpha</taxon>
        <taxon>Strongyloidea</taxon>
        <taxon>Ancylostomatidae</taxon>
        <taxon>Ancylostomatinae</taxon>
        <taxon>Ancylostoma</taxon>
    </lineage>
</organism>
<proteinExistence type="predicted"/>
<dbReference type="AlphaFoldDB" id="A0A368GHP1"/>
<sequence>MFSLQKLVHRHHTGTRKKSSKKSTIDHIRRNIPREDDRFGANESVW</sequence>
<keyword evidence="3" id="KW-1185">Reference proteome</keyword>
<evidence type="ECO:0000256" key="1">
    <source>
        <dbReference type="SAM" id="MobiDB-lite"/>
    </source>
</evidence>
<gene>
    <name evidence="2" type="ORF">ANCCAN_10095</name>
</gene>
<dbReference type="EMBL" id="JOJR01000143">
    <property type="protein sequence ID" value="RCN43894.1"/>
    <property type="molecule type" value="Genomic_DNA"/>
</dbReference>
<dbReference type="Proteomes" id="UP000252519">
    <property type="component" value="Unassembled WGS sequence"/>
</dbReference>
<feature type="region of interest" description="Disordered" evidence="1">
    <location>
        <begin position="1"/>
        <end position="46"/>
    </location>
</feature>